<evidence type="ECO:0000313" key="2">
    <source>
        <dbReference type="EMBL" id="MVU82414.1"/>
    </source>
</evidence>
<dbReference type="GO" id="GO:0031419">
    <property type="term" value="F:cobalamin binding"/>
    <property type="evidence" value="ECO:0007669"/>
    <property type="project" value="InterPro"/>
</dbReference>
<dbReference type="InterPro" id="IPR036724">
    <property type="entry name" value="Cobalamin-bd_sf"/>
</dbReference>
<dbReference type="RefSeq" id="WP_157392025.1">
    <property type="nucleotide sequence ID" value="NZ_WRPP01000009.1"/>
</dbReference>
<dbReference type="InterPro" id="IPR006158">
    <property type="entry name" value="Cobalamin-bd"/>
</dbReference>
<sequence>MRAGGPVISPKTVILGVAASDSHAVANHIIALHLDQLGYHVVNLGPCTPISEFAESFAANPDVIAVVIGSVNGHAVEDVSPLRAARAAGLLDCPVIVGGNLSVGSAKTGDEPRRLLELGVDHVLSSIDELTRVLDRLRARTRGAAA</sequence>
<accession>A0A7K1V702</accession>
<gene>
    <name evidence="2" type="ORF">GPX89_34935</name>
</gene>
<feature type="domain" description="B12-binding" evidence="1">
    <location>
        <begin position="10"/>
        <end position="144"/>
    </location>
</feature>
<dbReference type="PROSITE" id="PS51332">
    <property type="entry name" value="B12_BINDING"/>
    <property type="match status" value="1"/>
</dbReference>
<dbReference type="Proteomes" id="UP000466794">
    <property type="component" value="Unassembled WGS sequence"/>
</dbReference>
<protein>
    <submittedName>
        <fullName evidence="2">Methylaspartate mutase</fullName>
    </submittedName>
</protein>
<dbReference type="EMBL" id="WRPP01000009">
    <property type="protein sequence ID" value="MVU82414.1"/>
    <property type="molecule type" value="Genomic_DNA"/>
</dbReference>
<name>A0A7K1V702_9NOCA</name>
<dbReference type="SUPFAM" id="SSF52242">
    <property type="entry name" value="Cobalamin (vitamin B12)-binding domain"/>
    <property type="match status" value="1"/>
</dbReference>
<dbReference type="AlphaFoldDB" id="A0A7K1V702"/>
<comment type="caution">
    <text evidence="2">The sequence shown here is derived from an EMBL/GenBank/DDBJ whole genome shotgun (WGS) entry which is preliminary data.</text>
</comment>
<organism evidence="2 3">
    <name type="scientific">Nocardia terrae</name>
    <dbReference type="NCBI Taxonomy" id="2675851"/>
    <lineage>
        <taxon>Bacteria</taxon>
        <taxon>Bacillati</taxon>
        <taxon>Actinomycetota</taxon>
        <taxon>Actinomycetes</taxon>
        <taxon>Mycobacteriales</taxon>
        <taxon>Nocardiaceae</taxon>
        <taxon>Nocardia</taxon>
    </lineage>
</organism>
<evidence type="ECO:0000259" key="1">
    <source>
        <dbReference type="PROSITE" id="PS51332"/>
    </source>
</evidence>
<reference evidence="2 3" key="1">
    <citation type="submission" date="2019-12" db="EMBL/GenBank/DDBJ databases">
        <title>Nocardia sp. nov. ET3-3 isolated from soil.</title>
        <authorList>
            <person name="Kanchanasin P."/>
            <person name="Tanasupawat S."/>
            <person name="Yuki M."/>
            <person name="Kudo T."/>
        </authorList>
    </citation>
    <scope>NUCLEOTIDE SEQUENCE [LARGE SCALE GENOMIC DNA]</scope>
    <source>
        <strain evidence="2 3">ET3-3</strain>
    </source>
</reference>
<evidence type="ECO:0000313" key="3">
    <source>
        <dbReference type="Proteomes" id="UP000466794"/>
    </source>
</evidence>
<dbReference type="GO" id="GO:0046872">
    <property type="term" value="F:metal ion binding"/>
    <property type="evidence" value="ECO:0007669"/>
    <property type="project" value="InterPro"/>
</dbReference>
<dbReference type="Gene3D" id="3.40.50.280">
    <property type="entry name" value="Cobalamin-binding domain"/>
    <property type="match status" value="1"/>
</dbReference>
<dbReference type="Pfam" id="PF02310">
    <property type="entry name" value="B12-binding"/>
    <property type="match status" value="1"/>
</dbReference>
<proteinExistence type="predicted"/>
<keyword evidence="3" id="KW-1185">Reference proteome</keyword>